<dbReference type="PROSITE" id="PS50011">
    <property type="entry name" value="PROTEIN_KINASE_DOM"/>
    <property type="match status" value="1"/>
</dbReference>
<dbReference type="SMART" id="SM00220">
    <property type="entry name" value="S_TKc"/>
    <property type="match status" value="1"/>
</dbReference>
<name>A0ABQ8INV8_9ROSI</name>
<evidence type="ECO:0000259" key="11">
    <source>
        <dbReference type="PROSITE" id="PS50011"/>
    </source>
</evidence>
<proteinExistence type="predicted"/>
<dbReference type="InterPro" id="IPR011009">
    <property type="entry name" value="Kinase-like_dom_sf"/>
</dbReference>
<keyword evidence="4" id="KW-0547">Nucleotide-binding</keyword>
<evidence type="ECO:0000256" key="7">
    <source>
        <dbReference type="ARBA" id="ARBA00047899"/>
    </source>
</evidence>
<evidence type="ECO:0000256" key="4">
    <source>
        <dbReference type="ARBA" id="ARBA00022741"/>
    </source>
</evidence>
<evidence type="ECO:0000313" key="13">
    <source>
        <dbReference type="Proteomes" id="UP000827721"/>
    </source>
</evidence>
<comment type="catalytic activity">
    <reaction evidence="8">
        <text>L-seryl-[protein] + ATP = O-phospho-L-seryl-[protein] + ADP + H(+)</text>
        <dbReference type="Rhea" id="RHEA:17989"/>
        <dbReference type="Rhea" id="RHEA-COMP:9863"/>
        <dbReference type="Rhea" id="RHEA-COMP:11604"/>
        <dbReference type="ChEBI" id="CHEBI:15378"/>
        <dbReference type="ChEBI" id="CHEBI:29999"/>
        <dbReference type="ChEBI" id="CHEBI:30616"/>
        <dbReference type="ChEBI" id="CHEBI:83421"/>
        <dbReference type="ChEBI" id="CHEBI:456216"/>
        <dbReference type="EC" id="2.7.11.1"/>
    </reaction>
</comment>
<evidence type="ECO:0000256" key="9">
    <source>
        <dbReference type="SAM" id="Coils"/>
    </source>
</evidence>
<evidence type="ECO:0000256" key="3">
    <source>
        <dbReference type="ARBA" id="ARBA00022679"/>
    </source>
</evidence>
<dbReference type="InterPro" id="IPR000719">
    <property type="entry name" value="Prot_kinase_dom"/>
</dbReference>
<dbReference type="EC" id="2.7.11.1" evidence="1"/>
<evidence type="ECO:0000256" key="2">
    <source>
        <dbReference type="ARBA" id="ARBA00022527"/>
    </source>
</evidence>
<gene>
    <name evidence="12" type="ORF">JRO89_XS01G0338100</name>
</gene>
<keyword evidence="5" id="KW-0418">Kinase</keyword>
<dbReference type="InterPro" id="IPR024678">
    <property type="entry name" value="Kinase_OSR1/WNK_CCT"/>
</dbReference>
<dbReference type="Proteomes" id="UP000827721">
    <property type="component" value="Unassembled WGS sequence"/>
</dbReference>
<keyword evidence="13" id="KW-1185">Reference proteome</keyword>
<dbReference type="Pfam" id="PF00069">
    <property type="entry name" value="Pkinase"/>
    <property type="match status" value="1"/>
</dbReference>
<dbReference type="SUPFAM" id="SSF56112">
    <property type="entry name" value="Protein kinase-like (PK-like)"/>
    <property type="match status" value="1"/>
</dbReference>
<evidence type="ECO:0000256" key="8">
    <source>
        <dbReference type="ARBA" id="ARBA00048679"/>
    </source>
</evidence>
<dbReference type="Gene3D" id="3.10.20.90">
    <property type="entry name" value="Phosphatidylinositol 3-kinase Catalytic Subunit, Chain A, domain 1"/>
    <property type="match status" value="1"/>
</dbReference>
<evidence type="ECO:0000256" key="10">
    <source>
        <dbReference type="SAM" id="MobiDB-lite"/>
    </source>
</evidence>
<evidence type="ECO:0000256" key="6">
    <source>
        <dbReference type="ARBA" id="ARBA00022840"/>
    </source>
</evidence>
<accession>A0ABQ8INV8</accession>
<dbReference type="PANTHER" id="PTHR13902">
    <property type="entry name" value="SERINE/THREONINE-PROTEIN KINASE WNK WITH NO LYSINE -RELATED"/>
    <property type="match status" value="1"/>
</dbReference>
<dbReference type="InterPro" id="IPR008271">
    <property type="entry name" value="Ser/Thr_kinase_AS"/>
</dbReference>
<organism evidence="12 13">
    <name type="scientific">Xanthoceras sorbifolium</name>
    <dbReference type="NCBI Taxonomy" id="99658"/>
    <lineage>
        <taxon>Eukaryota</taxon>
        <taxon>Viridiplantae</taxon>
        <taxon>Streptophyta</taxon>
        <taxon>Embryophyta</taxon>
        <taxon>Tracheophyta</taxon>
        <taxon>Spermatophyta</taxon>
        <taxon>Magnoliopsida</taxon>
        <taxon>eudicotyledons</taxon>
        <taxon>Gunneridae</taxon>
        <taxon>Pentapetalae</taxon>
        <taxon>rosids</taxon>
        <taxon>malvids</taxon>
        <taxon>Sapindales</taxon>
        <taxon>Sapindaceae</taxon>
        <taxon>Xanthoceroideae</taxon>
        <taxon>Xanthoceras</taxon>
    </lineage>
</organism>
<dbReference type="EMBL" id="JAFEMO010000001">
    <property type="protein sequence ID" value="KAH7578078.1"/>
    <property type="molecule type" value="Genomic_DNA"/>
</dbReference>
<protein>
    <recommendedName>
        <fullName evidence="1">non-specific serine/threonine protein kinase</fullName>
        <ecNumber evidence="1">2.7.11.1</ecNumber>
    </recommendedName>
</protein>
<dbReference type="PROSITE" id="PS00108">
    <property type="entry name" value="PROTEIN_KINASE_ST"/>
    <property type="match status" value="1"/>
</dbReference>
<keyword evidence="9" id="KW-0175">Coiled coil</keyword>
<dbReference type="CDD" id="cd13983">
    <property type="entry name" value="STKc_WNK"/>
    <property type="match status" value="1"/>
</dbReference>
<sequence>MWFENERFELSNGNWGYELSRFIASKNKLCRSSRSRMPDPFEIRIRFFLHYLWTFLLRAEVSKPSSFRPHSGAALPATAALSPLLPFLKYKNNFVQLVVSFVFSLAVSVSAVMNPVAGLLQSSNHGTCRKLRPPENDADFVEKDPTGRYVRYDEVLGRGAFKTAYKAFDEVDGIEVAWSLVKIDDVLQSPDDLEKLYSEVHLLKSLKHENIIRFHKSWVDDKKKTVNMITELFTSGITVYLLVIRYRKKHKSVDMKVIKNWARQILRGLVHLHSHNPPIIHRDLKCDNIFVNGNHGEVKIGDLGLAIVMQQPTAKSVIGTPEFMAPELYEEEYNELVDVYSFGLCILEMVTFEYPYSECKNPAQIYKKVTSGIKPASLAKVSDPQVKEFIEKCLVQASERLSAKDLLKDPFLQVGNLKEQMRDPLQLPNQNLKVLKLPKPGPLSMDIDTEYKQLSQSTFTESNNESSMCPVLEFQRTHKSNEFRLRGKKNADNSISLTLRIADSFGRVRNIHFLFYIDSDTAVSVAAEMVEQLELANHDVAFIAEFIDYLIMKLLPGWKPSSDCSSCGISFYGESPLGDGKTSMACPWDAMLNSVHSELMTEQDAISALATSPLEGFMPTQAENMSTPMSYGNYPSPSLADLEDLESHASYFSDVLAEDTSAKNEKASESGDSNIEESSKDLSGYISELEDMYYDEFKSQRGHSNEGILLNEQVKNSGVSFPNLSGVMSLRSSCSSMSLADKDLDELRQELNAIDAQYHHWFQELLRKREEAMEATRKRWMAKKKLAVY</sequence>
<feature type="compositionally biased region" description="Basic and acidic residues" evidence="10">
    <location>
        <begin position="660"/>
        <end position="669"/>
    </location>
</feature>
<feature type="coiled-coil region" evidence="9">
    <location>
        <begin position="737"/>
        <end position="764"/>
    </location>
</feature>
<dbReference type="Gene3D" id="1.10.510.10">
    <property type="entry name" value="Transferase(Phosphotransferase) domain 1"/>
    <property type="match status" value="1"/>
</dbReference>
<keyword evidence="2" id="KW-0723">Serine/threonine-protein kinase</keyword>
<keyword evidence="6" id="KW-0067">ATP-binding</keyword>
<keyword evidence="3" id="KW-0808">Transferase</keyword>
<reference evidence="12 13" key="1">
    <citation type="submission" date="2021-02" db="EMBL/GenBank/DDBJ databases">
        <title>Plant Genome Project.</title>
        <authorList>
            <person name="Zhang R.-G."/>
        </authorList>
    </citation>
    <scope>NUCLEOTIDE SEQUENCE [LARGE SCALE GENOMIC DNA]</scope>
    <source>
        <tissue evidence="12">Leaves</tissue>
    </source>
</reference>
<dbReference type="Gene3D" id="3.30.200.20">
    <property type="entry name" value="Phosphorylase Kinase, domain 1"/>
    <property type="match status" value="1"/>
</dbReference>
<evidence type="ECO:0000256" key="1">
    <source>
        <dbReference type="ARBA" id="ARBA00012513"/>
    </source>
</evidence>
<comment type="caution">
    <text evidence="12">The sequence shown here is derived from an EMBL/GenBank/DDBJ whole genome shotgun (WGS) entry which is preliminary data.</text>
</comment>
<evidence type="ECO:0000256" key="5">
    <source>
        <dbReference type="ARBA" id="ARBA00022777"/>
    </source>
</evidence>
<dbReference type="Pfam" id="PF12202">
    <property type="entry name" value="OSR1_C"/>
    <property type="match status" value="1"/>
</dbReference>
<comment type="catalytic activity">
    <reaction evidence="7">
        <text>L-threonyl-[protein] + ATP = O-phospho-L-threonyl-[protein] + ADP + H(+)</text>
        <dbReference type="Rhea" id="RHEA:46608"/>
        <dbReference type="Rhea" id="RHEA-COMP:11060"/>
        <dbReference type="Rhea" id="RHEA-COMP:11605"/>
        <dbReference type="ChEBI" id="CHEBI:15378"/>
        <dbReference type="ChEBI" id="CHEBI:30013"/>
        <dbReference type="ChEBI" id="CHEBI:30616"/>
        <dbReference type="ChEBI" id="CHEBI:61977"/>
        <dbReference type="ChEBI" id="CHEBI:456216"/>
        <dbReference type="EC" id="2.7.11.1"/>
    </reaction>
</comment>
<feature type="domain" description="Protein kinase" evidence="11">
    <location>
        <begin position="150"/>
        <end position="412"/>
    </location>
</feature>
<feature type="region of interest" description="Disordered" evidence="10">
    <location>
        <begin position="660"/>
        <end position="679"/>
    </location>
</feature>
<evidence type="ECO:0000313" key="12">
    <source>
        <dbReference type="EMBL" id="KAH7578078.1"/>
    </source>
</evidence>
<dbReference type="InterPro" id="IPR050588">
    <property type="entry name" value="WNK_Ser-Thr_kinase"/>
</dbReference>